<keyword evidence="1" id="KW-0812">Transmembrane</keyword>
<name>K6XU12_9ALTE</name>
<dbReference type="AlphaFoldDB" id="K6XU12"/>
<organism evidence="2 3">
    <name type="scientific">Paraglaciecola mesophila KMM 241</name>
    <dbReference type="NCBI Taxonomy" id="1128912"/>
    <lineage>
        <taxon>Bacteria</taxon>
        <taxon>Pseudomonadati</taxon>
        <taxon>Pseudomonadota</taxon>
        <taxon>Gammaproteobacteria</taxon>
        <taxon>Alteromonadales</taxon>
        <taxon>Alteromonadaceae</taxon>
        <taxon>Paraglaciecola</taxon>
    </lineage>
</organism>
<gene>
    <name evidence="2" type="ORF">GMES_1818</name>
</gene>
<protein>
    <submittedName>
        <fullName evidence="2">Uncharacterized protein</fullName>
    </submittedName>
</protein>
<dbReference type="Proteomes" id="UP000006263">
    <property type="component" value="Unassembled WGS sequence"/>
</dbReference>
<comment type="caution">
    <text evidence="2">The sequence shown here is derived from an EMBL/GenBank/DDBJ whole genome shotgun (WGS) entry which is preliminary data.</text>
</comment>
<evidence type="ECO:0000313" key="3">
    <source>
        <dbReference type="Proteomes" id="UP000006263"/>
    </source>
</evidence>
<accession>K6XU12</accession>
<evidence type="ECO:0000313" key="2">
    <source>
        <dbReference type="EMBL" id="GAC24114.1"/>
    </source>
</evidence>
<dbReference type="EMBL" id="BAEP01000037">
    <property type="protein sequence ID" value="GAC24114.1"/>
    <property type="molecule type" value="Genomic_DNA"/>
</dbReference>
<proteinExistence type="predicted"/>
<sequence>MKEPSTVITTFMLSIFTTNLPALINLNNFRMLSFLDKKK</sequence>
<keyword evidence="1" id="KW-1133">Transmembrane helix</keyword>
<feature type="transmembrane region" description="Helical" evidence="1">
    <location>
        <begin position="6"/>
        <end position="29"/>
    </location>
</feature>
<reference evidence="2 3" key="1">
    <citation type="journal article" date="2017" name="Antonie Van Leeuwenhoek">
        <title>Rhizobium rhizosphaerae sp. nov., a novel species isolated from rice rhizosphere.</title>
        <authorList>
            <person name="Zhao J.J."/>
            <person name="Zhang J."/>
            <person name="Zhang R.J."/>
            <person name="Zhang C.W."/>
            <person name="Yin H.Q."/>
            <person name="Zhang X.X."/>
        </authorList>
    </citation>
    <scope>NUCLEOTIDE SEQUENCE [LARGE SCALE GENOMIC DNA]</scope>
    <source>
        <strain evidence="2 3">KMM 241</strain>
    </source>
</reference>
<evidence type="ECO:0000256" key="1">
    <source>
        <dbReference type="SAM" id="Phobius"/>
    </source>
</evidence>
<keyword evidence="1" id="KW-0472">Membrane</keyword>